<evidence type="ECO:0000256" key="7">
    <source>
        <dbReference type="ARBA" id="ARBA00022927"/>
    </source>
</evidence>
<dbReference type="EMBL" id="KN822019">
    <property type="protein sequence ID" value="KIM66033.1"/>
    <property type="molecule type" value="Genomic_DNA"/>
</dbReference>
<proteinExistence type="inferred from homology"/>
<dbReference type="InterPro" id="IPR001683">
    <property type="entry name" value="PX_dom"/>
</dbReference>
<dbReference type="GO" id="GO:0005829">
    <property type="term" value="C:cytosol"/>
    <property type="evidence" value="ECO:0007669"/>
    <property type="project" value="GOC"/>
</dbReference>
<dbReference type="InterPro" id="IPR036871">
    <property type="entry name" value="PX_dom_sf"/>
</dbReference>
<evidence type="ECO:0000256" key="4">
    <source>
        <dbReference type="ARBA" id="ARBA00014268"/>
    </source>
</evidence>
<evidence type="ECO:0000259" key="9">
    <source>
        <dbReference type="PROSITE" id="PS50195"/>
    </source>
</evidence>
<dbReference type="AlphaFoldDB" id="A0A0C2ZX45"/>
<dbReference type="InParanoid" id="A0A0C2ZX45"/>
<dbReference type="GO" id="GO:0042147">
    <property type="term" value="P:retrograde transport, endosome to Golgi"/>
    <property type="evidence" value="ECO:0007669"/>
    <property type="project" value="InterPro"/>
</dbReference>
<dbReference type="SUPFAM" id="SSF64268">
    <property type="entry name" value="PX domain"/>
    <property type="match status" value="1"/>
</dbReference>
<keyword evidence="11" id="KW-1185">Reference proteome</keyword>
<dbReference type="OrthoDB" id="10064318at2759"/>
<dbReference type="Proteomes" id="UP000053989">
    <property type="component" value="Unassembled WGS sequence"/>
</dbReference>
<evidence type="ECO:0000256" key="1">
    <source>
        <dbReference type="ARBA" id="ARBA00004287"/>
    </source>
</evidence>
<evidence type="ECO:0000256" key="8">
    <source>
        <dbReference type="ARBA" id="ARBA00023136"/>
    </source>
</evidence>
<feature type="domain" description="PX" evidence="9">
    <location>
        <begin position="251"/>
        <end position="357"/>
    </location>
</feature>
<dbReference type="SMART" id="SM00312">
    <property type="entry name" value="PX"/>
    <property type="match status" value="1"/>
</dbReference>
<dbReference type="PROSITE" id="PS50195">
    <property type="entry name" value="PX"/>
    <property type="match status" value="1"/>
</dbReference>
<keyword evidence="6" id="KW-0963">Cytoplasm</keyword>
<evidence type="ECO:0000256" key="2">
    <source>
        <dbReference type="ARBA" id="ARBA00004496"/>
    </source>
</evidence>
<dbReference type="SMART" id="SM00027">
    <property type="entry name" value="EH"/>
    <property type="match status" value="1"/>
</dbReference>
<reference evidence="11" key="2">
    <citation type="submission" date="2015-01" db="EMBL/GenBank/DDBJ databases">
        <title>Evolutionary Origins and Diversification of the Mycorrhizal Mutualists.</title>
        <authorList>
            <consortium name="DOE Joint Genome Institute"/>
            <consortium name="Mycorrhizal Genomics Consortium"/>
            <person name="Kohler A."/>
            <person name="Kuo A."/>
            <person name="Nagy L.G."/>
            <person name="Floudas D."/>
            <person name="Copeland A."/>
            <person name="Barry K.W."/>
            <person name="Cichocki N."/>
            <person name="Veneault-Fourrey C."/>
            <person name="LaButti K."/>
            <person name="Lindquist E.A."/>
            <person name="Lipzen A."/>
            <person name="Lundell T."/>
            <person name="Morin E."/>
            <person name="Murat C."/>
            <person name="Riley R."/>
            <person name="Ohm R."/>
            <person name="Sun H."/>
            <person name="Tunlid A."/>
            <person name="Henrissat B."/>
            <person name="Grigoriev I.V."/>
            <person name="Hibbett D.S."/>
            <person name="Martin F."/>
        </authorList>
    </citation>
    <scope>NUCLEOTIDE SEQUENCE [LARGE SCALE GENOMIC DNA]</scope>
    <source>
        <strain evidence="11">Foug A</strain>
    </source>
</reference>
<dbReference type="FunCoup" id="A0A0C2ZX45">
    <property type="interactions" value="78"/>
</dbReference>
<dbReference type="PANTHER" id="PTHR47554:SF1">
    <property type="entry name" value="SORTING NEXIN MVP1"/>
    <property type="match status" value="1"/>
</dbReference>
<dbReference type="Pfam" id="PF19566">
    <property type="entry name" value="Snx8_BAR_dom"/>
    <property type="match status" value="1"/>
</dbReference>
<dbReference type="CDD" id="cd07597">
    <property type="entry name" value="BAR_SNX8"/>
    <property type="match status" value="1"/>
</dbReference>
<organism evidence="10 11">
    <name type="scientific">Scleroderma citrinum Foug A</name>
    <dbReference type="NCBI Taxonomy" id="1036808"/>
    <lineage>
        <taxon>Eukaryota</taxon>
        <taxon>Fungi</taxon>
        <taxon>Dikarya</taxon>
        <taxon>Basidiomycota</taxon>
        <taxon>Agaricomycotina</taxon>
        <taxon>Agaricomycetes</taxon>
        <taxon>Agaricomycetidae</taxon>
        <taxon>Boletales</taxon>
        <taxon>Sclerodermatineae</taxon>
        <taxon>Sclerodermataceae</taxon>
        <taxon>Scleroderma</taxon>
    </lineage>
</organism>
<evidence type="ECO:0000313" key="10">
    <source>
        <dbReference type="EMBL" id="KIM66033.1"/>
    </source>
</evidence>
<evidence type="ECO:0000313" key="11">
    <source>
        <dbReference type="Proteomes" id="UP000053989"/>
    </source>
</evidence>
<evidence type="ECO:0000256" key="3">
    <source>
        <dbReference type="ARBA" id="ARBA00010883"/>
    </source>
</evidence>
<evidence type="ECO:0000256" key="6">
    <source>
        <dbReference type="ARBA" id="ARBA00022490"/>
    </source>
</evidence>
<dbReference type="GO" id="GO:0032266">
    <property type="term" value="F:phosphatidylinositol-3-phosphate binding"/>
    <property type="evidence" value="ECO:0007669"/>
    <property type="project" value="TreeGrafter"/>
</dbReference>
<dbReference type="Gene3D" id="3.30.1520.10">
    <property type="entry name" value="Phox-like domain"/>
    <property type="match status" value="1"/>
</dbReference>
<evidence type="ECO:0000256" key="5">
    <source>
        <dbReference type="ARBA" id="ARBA00022448"/>
    </source>
</evidence>
<dbReference type="GO" id="GO:0005768">
    <property type="term" value="C:endosome"/>
    <property type="evidence" value="ECO:0007669"/>
    <property type="project" value="TreeGrafter"/>
</dbReference>
<dbReference type="PANTHER" id="PTHR47554">
    <property type="entry name" value="SORTING NEXIN MVP1"/>
    <property type="match status" value="1"/>
</dbReference>
<name>A0A0C2ZX45_9AGAM</name>
<dbReference type="HOGENOM" id="CLU_009058_1_1_1"/>
<sequence length="690" mass="76539">MFNAPRQAQRYAAAGPVNGLGGSFVDEDPLAISIYDDPWSSAPSPSPPPIYTVNSAFSSVIADATVPEAYLKAFAAIDTSNTGEVSVNALSRVLASSTLPATTIDRIVNLVSSRARVSSLEFFVALALVALAQSGKGEDLSISTDLLTMNHVSVEQVAALAAENNLPIPTLALDTLQPTSSIFPSSYTSYRQNTMAAIRPPTFAPEDPWNAPRFPSDGGTVPALNQPRSLTTNGLTSTFAGSGLPSGWWNNQETVEVTILGKEGFILNRYIVYEITTERADPVHRRYSEFVFLWDCLVRRYPFRLLPALPPKRVQPDAAFLEQRRKGLARFLNAVINHPVIKEDGFLAIFLSEPSLETWRKHTSISLEEESASKRVDVIEEMSIPSDLEEKLAIVRGKLSPLIEQWQRICILAERMIKRRESAAVRVPSSLRRTYLPAHFAFPLFSSTLSLDIDPPIGRSDDHGPGSSTASLFSVSILSTRTHPNVDMSDDQADLARLTNVLRAIVEVNERCWRGDECDLCDGVRQGIGHVAAHTQHQSDLLEQRKNSLQNSSLESLKSQRDLYIAMRDLFVRHDRLAVDNVDRLKKRIDSNSMKLESIKTNQKDGWQEDADRVVVLIEKDQAAIASLLSRRVFIRACMWHELRVVLHNRENAMLTVLTQAFAREEQAFADNALANWVSLGHAVEGMPFE</sequence>
<comment type="subcellular location">
    <subcellularLocation>
        <location evidence="2">Cytoplasm</location>
    </subcellularLocation>
    <subcellularLocation>
        <location evidence="1">Membrane</location>
        <topology evidence="1">Peripheral membrane protein</topology>
        <orientation evidence="1">Cytoplasmic side</orientation>
    </subcellularLocation>
</comment>
<dbReference type="InterPro" id="IPR011992">
    <property type="entry name" value="EF-hand-dom_pair"/>
</dbReference>
<dbReference type="InterPro" id="IPR028662">
    <property type="entry name" value="SNX8/Mvp1"/>
</dbReference>
<keyword evidence="7" id="KW-0653">Protein transport</keyword>
<accession>A0A0C2ZX45</accession>
<dbReference type="STRING" id="1036808.A0A0C2ZX45"/>
<dbReference type="GO" id="GO:0006623">
    <property type="term" value="P:protein targeting to vacuole"/>
    <property type="evidence" value="ECO:0007669"/>
    <property type="project" value="TreeGrafter"/>
</dbReference>
<comment type="similarity">
    <text evidence="3">Belongs to the sorting nexin family.</text>
</comment>
<dbReference type="Gene3D" id="1.10.238.10">
    <property type="entry name" value="EF-hand"/>
    <property type="match status" value="1"/>
</dbReference>
<dbReference type="SUPFAM" id="SSF47473">
    <property type="entry name" value="EF-hand"/>
    <property type="match status" value="1"/>
</dbReference>
<dbReference type="InterPro" id="IPR000261">
    <property type="entry name" value="EH_dom"/>
</dbReference>
<dbReference type="GO" id="GO:0016020">
    <property type="term" value="C:membrane"/>
    <property type="evidence" value="ECO:0007669"/>
    <property type="project" value="UniProtKB-SubCell"/>
</dbReference>
<keyword evidence="8" id="KW-0472">Membrane</keyword>
<gene>
    <name evidence="10" type="ORF">SCLCIDRAFT_111512</name>
</gene>
<dbReference type="InterPro" id="IPR045734">
    <property type="entry name" value="Snx8_BAR_dom"/>
</dbReference>
<reference evidence="10 11" key="1">
    <citation type="submission" date="2014-04" db="EMBL/GenBank/DDBJ databases">
        <authorList>
            <consortium name="DOE Joint Genome Institute"/>
            <person name="Kuo A."/>
            <person name="Kohler A."/>
            <person name="Nagy L.G."/>
            <person name="Floudas D."/>
            <person name="Copeland A."/>
            <person name="Barry K.W."/>
            <person name="Cichocki N."/>
            <person name="Veneault-Fourrey C."/>
            <person name="LaButti K."/>
            <person name="Lindquist E.A."/>
            <person name="Lipzen A."/>
            <person name="Lundell T."/>
            <person name="Morin E."/>
            <person name="Murat C."/>
            <person name="Sun H."/>
            <person name="Tunlid A."/>
            <person name="Henrissat B."/>
            <person name="Grigoriev I.V."/>
            <person name="Hibbett D.S."/>
            <person name="Martin F."/>
            <person name="Nordberg H.P."/>
            <person name="Cantor M.N."/>
            <person name="Hua S.X."/>
        </authorList>
    </citation>
    <scope>NUCLEOTIDE SEQUENCE [LARGE SCALE GENOMIC DNA]</scope>
    <source>
        <strain evidence="10 11">Foug A</strain>
    </source>
</reference>
<keyword evidence="5" id="KW-0813">Transport</keyword>
<protein>
    <recommendedName>
        <fullName evidence="4">Sorting nexin MVP1</fullName>
    </recommendedName>
</protein>
<dbReference type="Pfam" id="PF00787">
    <property type="entry name" value="PX"/>
    <property type="match status" value="1"/>
</dbReference>